<feature type="region of interest" description="Disordered" evidence="1">
    <location>
        <begin position="48"/>
        <end position="88"/>
    </location>
</feature>
<organism evidence="3 4">
    <name type="scientific">Dibothriocephalus latus</name>
    <name type="common">Fish tapeworm</name>
    <name type="synonym">Diphyllobothrium latum</name>
    <dbReference type="NCBI Taxonomy" id="60516"/>
    <lineage>
        <taxon>Eukaryota</taxon>
        <taxon>Metazoa</taxon>
        <taxon>Spiralia</taxon>
        <taxon>Lophotrochozoa</taxon>
        <taxon>Platyhelminthes</taxon>
        <taxon>Cestoda</taxon>
        <taxon>Eucestoda</taxon>
        <taxon>Diphyllobothriidea</taxon>
        <taxon>Diphyllobothriidae</taxon>
        <taxon>Dibothriocephalus</taxon>
    </lineage>
</organism>
<reference evidence="3 4" key="1">
    <citation type="submission" date="2018-11" db="EMBL/GenBank/DDBJ databases">
        <authorList>
            <consortium name="Pathogen Informatics"/>
        </authorList>
    </citation>
    <scope>NUCLEOTIDE SEQUENCE [LARGE SCALE GENOMIC DNA]</scope>
</reference>
<evidence type="ECO:0000256" key="2">
    <source>
        <dbReference type="SAM" id="Phobius"/>
    </source>
</evidence>
<keyword evidence="4" id="KW-1185">Reference proteome</keyword>
<name>A0A3P7LZS5_DIBLA</name>
<evidence type="ECO:0000313" key="3">
    <source>
        <dbReference type="EMBL" id="VDN15588.1"/>
    </source>
</evidence>
<keyword evidence="2" id="KW-1133">Transmembrane helix</keyword>
<dbReference type="Proteomes" id="UP000281553">
    <property type="component" value="Unassembled WGS sequence"/>
</dbReference>
<feature type="transmembrane region" description="Helical" evidence="2">
    <location>
        <begin position="20"/>
        <end position="39"/>
    </location>
</feature>
<dbReference type="AlphaFoldDB" id="A0A3P7LZS5"/>
<keyword evidence="2" id="KW-0472">Membrane</keyword>
<gene>
    <name evidence="3" type="ORF">DILT_LOCUS11419</name>
</gene>
<evidence type="ECO:0000313" key="4">
    <source>
        <dbReference type="Proteomes" id="UP000281553"/>
    </source>
</evidence>
<dbReference type="OrthoDB" id="6250729at2759"/>
<accession>A0A3P7LZS5</accession>
<dbReference type="EMBL" id="UYRU01062997">
    <property type="protein sequence ID" value="VDN15588.1"/>
    <property type="molecule type" value="Genomic_DNA"/>
</dbReference>
<sequence>MKCTLEHRAAFRSLVNSTPGLYYFHLLDWAGLGAAFYVPHPYRCLFPPKTGVSPQPGAENSASQDGGGRLAEAEALENGVEDSEDTANNNRAVLSALLRLPPSAAQAIADVNRD</sequence>
<proteinExistence type="predicted"/>
<protein>
    <submittedName>
        <fullName evidence="3">Uncharacterized protein</fullName>
    </submittedName>
</protein>
<evidence type="ECO:0000256" key="1">
    <source>
        <dbReference type="SAM" id="MobiDB-lite"/>
    </source>
</evidence>
<keyword evidence="2" id="KW-0812">Transmembrane</keyword>
<feature type="non-terminal residue" evidence="3">
    <location>
        <position position="114"/>
    </location>
</feature>